<dbReference type="CDD" id="cd01043">
    <property type="entry name" value="DPS"/>
    <property type="match status" value="1"/>
</dbReference>
<protein>
    <submittedName>
        <fullName evidence="4">DNA starvation/stationary phase protection protein</fullName>
    </submittedName>
</protein>
<evidence type="ECO:0000259" key="3">
    <source>
        <dbReference type="Pfam" id="PF00210"/>
    </source>
</evidence>
<dbReference type="Pfam" id="PF00210">
    <property type="entry name" value="Ferritin"/>
    <property type="match status" value="1"/>
</dbReference>
<sequence length="173" mass="19207">MIMADNASYTVPGLDLEDGRRVADVLQNRLHALNDLQLTLKHAHWNVVGRDFISVHEMLDPEVDRVRDFADTTAERIATMGVSPKGTPGAIVTDRTWDDYALGRASTLAHISALDKVYTDVIADHRNAIAEVGKVDPIAEDILIEQTRALELFQWFLRSFITDAGGELSHVES</sequence>
<dbReference type="PRINTS" id="PR01346">
    <property type="entry name" value="HELNAPAPROT"/>
</dbReference>
<dbReference type="InterPro" id="IPR008331">
    <property type="entry name" value="Ferritin_DPS_dom"/>
</dbReference>
<dbReference type="PIRSF" id="PIRSF005900">
    <property type="entry name" value="Dps"/>
    <property type="match status" value="1"/>
</dbReference>
<reference evidence="4 5" key="1">
    <citation type="submission" date="2023-04" db="EMBL/GenBank/DDBJ databases">
        <title>Funneling lignin-derived compounds into biodiesel using alkali-halophilic Citricoccus sp. P2.</title>
        <authorList>
            <person name="Luo C.-B."/>
        </authorList>
    </citation>
    <scope>NUCLEOTIDE SEQUENCE [LARGE SCALE GENOMIC DNA]</scope>
    <source>
        <strain evidence="4 5">P2</strain>
    </source>
</reference>
<dbReference type="PANTHER" id="PTHR42932:SF3">
    <property type="entry name" value="DNA PROTECTION DURING STARVATION PROTEIN"/>
    <property type="match status" value="1"/>
</dbReference>
<name>A0ABY8H4I6_9MICC</name>
<dbReference type="InterPro" id="IPR002177">
    <property type="entry name" value="DPS_DNA-bd"/>
</dbReference>
<proteinExistence type="inferred from homology"/>
<evidence type="ECO:0000256" key="1">
    <source>
        <dbReference type="ARBA" id="ARBA00009497"/>
    </source>
</evidence>
<dbReference type="EMBL" id="CP121252">
    <property type="protein sequence ID" value="WFP16054.1"/>
    <property type="molecule type" value="Genomic_DNA"/>
</dbReference>
<comment type="similarity">
    <text evidence="1 2">Belongs to the Dps family.</text>
</comment>
<dbReference type="RefSeq" id="WP_278157221.1">
    <property type="nucleotide sequence ID" value="NZ_CP121252.1"/>
</dbReference>
<dbReference type="Gene3D" id="1.20.1260.10">
    <property type="match status" value="1"/>
</dbReference>
<organism evidence="4 5">
    <name type="scientific">Citricoccus muralis</name>
    <dbReference type="NCBI Taxonomy" id="169134"/>
    <lineage>
        <taxon>Bacteria</taxon>
        <taxon>Bacillati</taxon>
        <taxon>Actinomycetota</taxon>
        <taxon>Actinomycetes</taxon>
        <taxon>Micrococcales</taxon>
        <taxon>Micrococcaceae</taxon>
        <taxon>Citricoccus</taxon>
    </lineage>
</organism>
<dbReference type="PANTHER" id="PTHR42932">
    <property type="entry name" value="GENERAL STRESS PROTEIN 20U"/>
    <property type="match status" value="1"/>
</dbReference>
<gene>
    <name evidence="4" type="ORF">P8192_11735</name>
</gene>
<evidence type="ECO:0000256" key="2">
    <source>
        <dbReference type="RuleBase" id="RU003875"/>
    </source>
</evidence>
<dbReference type="PROSITE" id="PS00818">
    <property type="entry name" value="DPS_1"/>
    <property type="match status" value="1"/>
</dbReference>
<evidence type="ECO:0000313" key="5">
    <source>
        <dbReference type="Proteomes" id="UP001219037"/>
    </source>
</evidence>
<dbReference type="InterPro" id="IPR009078">
    <property type="entry name" value="Ferritin-like_SF"/>
</dbReference>
<dbReference type="InterPro" id="IPR023188">
    <property type="entry name" value="DPS_DNA-bd_CS"/>
</dbReference>
<accession>A0ABY8H4I6</accession>
<dbReference type="InterPro" id="IPR012347">
    <property type="entry name" value="Ferritin-like"/>
</dbReference>
<keyword evidence="5" id="KW-1185">Reference proteome</keyword>
<feature type="domain" description="Ferritin/DPS" evidence="3">
    <location>
        <begin position="25"/>
        <end position="163"/>
    </location>
</feature>
<dbReference type="SUPFAM" id="SSF47240">
    <property type="entry name" value="Ferritin-like"/>
    <property type="match status" value="1"/>
</dbReference>
<dbReference type="Proteomes" id="UP001219037">
    <property type="component" value="Chromosome"/>
</dbReference>
<evidence type="ECO:0000313" key="4">
    <source>
        <dbReference type="EMBL" id="WFP16054.1"/>
    </source>
</evidence>